<keyword evidence="1" id="KW-0694">RNA-binding</keyword>
<keyword evidence="4" id="KW-0548">Nucleotidyltransferase</keyword>
<reference evidence="4 5" key="1">
    <citation type="journal article" date="2018" name="Mol. Plant">
        <title>The genome of Artemisia annua provides insight into the evolution of Asteraceae family and artemisinin biosynthesis.</title>
        <authorList>
            <person name="Shen Q."/>
            <person name="Zhang L."/>
            <person name="Liao Z."/>
            <person name="Wang S."/>
            <person name="Yan T."/>
            <person name="Shi P."/>
            <person name="Liu M."/>
            <person name="Fu X."/>
            <person name="Pan Q."/>
            <person name="Wang Y."/>
            <person name="Lv Z."/>
            <person name="Lu X."/>
            <person name="Zhang F."/>
            <person name="Jiang W."/>
            <person name="Ma Y."/>
            <person name="Chen M."/>
            <person name="Hao X."/>
            <person name="Li L."/>
            <person name="Tang Y."/>
            <person name="Lv G."/>
            <person name="Zhou Y."/>
            <person name="Sun X."/>
            <person name="Brodelius P.E."/>
            <person name="Rose J.K.C."/>
            <person name="Tang K."/>
        </authorList>
    </citation>
    <scope>NUCLEOTIDE SEQUENCE [LARGE SCALE GENOMIC DNA]</scope>
    <source>
        <strain evidence="5">cv. Huhao1</strain>
        <tissue evidence="4">Leaf</tissue>
    </source>
</reference>
<feature type="compositionally biased region" description="Polar residues" evidence="2">
    <location>
        <begin position="514"/>
        <end position="529"/>
    </location>
</feature>
<dbReference type="Pfam" id="PF00076">
    <property type="entry name" value="RRM_1"/>
    <property type="match status" value="1"/>
</dbReference>
<dbReference type="SUPFAM" id="SSF56219">
    <property type="entry name" value="DNase I-like"/>
    <property type="match status" value="1"/>
</dbReference>
<accession>A0A2U1N0Z0</accession>
<feature type="region of interest" description="Disordered" evidence="2">
    <location>
        <begin position="428"/>
        <end position="467"/>
    </location>
</feature>
<keyword evidence="5" id="KW-1185">Reference proteome</keyword>
<evidence type="ECO:0000313" key="4">
    <source>
        <dbReference type="EMBL" id="PWA67185.1"/>
    </source>
</evidence>
<dbReference type="Proteomes" id="UP000245207">
    <property type="component" value="Unassembled WGS sequence"/>
</dbReference>
<evidence type="ECO:0000256" key="2">
    <source>
        <dbReference type="SAM" id="MobiDB-lite"/>
    </source>
</evidence>
<dbReference type="InterPro" id="IPR012677">
    <property type="entry name" value="Nucleotide-bd_a/b_plait_sf"/>
</dbReference>
<dbReference type="Gene3D" id="3.60.10.10">
    <property type="entry name" value="Endonuclease/exonuclease/phosphatase"/>
    <property type="match status" value="1"/>
</dbReference>
<gene>
    <name evidence="4" type="ORF">CTI12_AA321900</name>
</gene>
<feature type="compositionally biased region" description="Polar residues" evidence="2">
    <location>
        <begin position="365"/>
        <end position="376"/>
    </location>
</feature>
<dbReference type="SMART" id="SM00360">
    <property type="entry name" value="RRM"/>
    <property type="match status" value="1"/>
</dbReference>
<dbReference type="PANTHER" id="PTHR33710">
    <property type="entry name" value="BNAC02G09200D PROTEIN"/>
    <property type="match status" value="1"/>
</dbReference>
<feature type="region of interest" description="Disordered" evidence="2">
    <location>
        <begin position="514"/>
        <end position="554"/>
    </location>
</feature>
<dbReference type="Gene3D" id="3.30.70.330">
    <property type="match status" value="1"/>
</dbReference>
<dbReference type="InterPro" id="IPR035979">
    <property type="entry name" value="RBD_domain_sf"/>
</dbReference>
<dbReference type="EMBL" id="PKPP01003882">
    <property type="protein sequence ID" value="PWA67185.1"/>
    <property type="molecule type" value="Genomic_DNA"/>
</dbReference>
<organism evidence="4 5">
    <name type="scientific">Artemisia annua</name>
    <name type="common">Sweet wormwood</name>
    <dbReference type="NCBI Taxonomy" id="35608"/>
    <lineage>
        <taxon>Eukaryota</taxon>
        <taxon>Viridiplantae</taxon>
        <taxon>Streptophyta</taxon>
        <taxon>Embryophyta</taxon>
        <taxon>Tracheophyta</taxon>
        <taxon>Spermatophyta</taxon>
        <taxon>Magnoliopsida</taxon>
        <taxon>eudicotyledons</taxon>
        <taxon>Gunneridae</taxon>
        <taxon>Pentapetalae</taxon>
        <taxon>asterids</taxon>
        <taxon>campanulids</taxon>
        <taxon>Asterales</taxon>
        <taxon>Asteraceae</taxon>
        <taxon>Asteroideae</taxon>
        <taxon>Anthemideae</taxon>
        <taxon>Artemisiinae</taxon>
        <taxon>Artemisia</taxon>
    </lineage>
</organism>
<dbReference type="PANTHER" id="PTHR33710:SF64">
    <property type="entry name" value="ENDONUCLEASE_EXONUCLEASE_PHOSPHATASE DOMAIN-CONTAINING PROTEIN"/>
    <property type="match status" value="1"/>
</dbReference>
<dbReference type="AlphaFoldDB" id="A0A2U1N0Z0"/>
<dbReference type="GO" id="GO:0003964">
    <property type="term" value="F:RNA-directed DNA polymerase activity"/>
    <property type="evidence" value="ECO:0007669"/>
    <property type="project" value="UniProtKB-KW"/>
</dbReference>
<dbReference type="OrthoDB" id="8942927at2759"/>
<dbReference type="InterPro" id="IPR036691">
    <property type="entry name" value="Endo/exonu/phosph_ase_sf"/>
</dbReference>
<sequence>MERRPKIILEHIQSRITKFFITNLPDRCSGNDLAQFVREYGQIFDLYIARKRDKRGNRFGFISILDVKDNDDLLKSLRKIRMGDFHLWFNVARFVLEDGEINHNNVEKRNTDTYPKSNRHVERVYGEAKKPVFEVGKRSFMDTLVGKKMDTFHGKSVRVDDAINAFESLHKRAIIARMVDLEALRNVKVIIHELCPSSGKVQYLGGLDVLISYEDEEIALAVCEAAKSMVESFSNINIWEGQVVGFERLAWLKVQGIPLNLLTNEVIDMVGGLFGKVVHKANRSECDGDLSYEYMGVLVGDGKRVSEEVVLHWKDRRFRVWVLEELGEWIPDFTVETKHSPDIGKEDSDPVSKETPEKMDGGSDGFSQSAGGNSNGTINVKVNETFTDYHSSPLNDTVMQDNRKEFDGFIPAINFPFEQFLGDNGAQSVTKNVNKRKKFKKGSGRGRPSKSYSSSQESLKVVKKSKTSKNDPFGLNGLLGLNDETEESAQDCNNSVEVVNDTIEVENNNVSIDLNSVPDGQTYDNNAQKGGSHLPEQAIDDNSAEPNTEVNENVQPPVHPLIKRLMIIVQSLILLRLKLLRLWEVFKKDSVVKDGNFLCTSGLLTDGARRLNIINVYAPQQNVEKRRLWRRLTDIIQIGQGWWIVMGDFNAVRYPEERKNSIFDPVCARDFNDFIDDTALQEYNLKGMKFTYLANRLGACKLSRIDRVLVCSNVFNKWPNACVRALQRDMSDHSPLILSLVDTNFGPKPFRWFDSWLERTDCIQVINSVLVGVRFRGPADVVLGLKLKTLRNKLKIWSKNCRL</sequence>
<protein>
    <submittedName>
        <fullName evidence="4">RNA-directed DNA polymerase, eukaryota</fullName>
    </submittedName>
</protein>
<proteinExistence type="predicted"/>
<feature type="compositionally biased region" description="Basic residues" evidence="2">
    <location>
        <begin position="433"/>
        <end position="448"/>
    </location>
</feature>
<feature type="compositionally biased region" description="Polar residues" evidence="2">
    <location>
        <begin position="544"/>
        <end position="554"/>
    </location>
</feature>
<keyword evidence="4" id="KW-0808">Transferase</keyword>
<dbReference type="SUPFAM" id="SSF54928">
    <property type="entry name" value="RNA-binding domain, RBD"/>
    <property type="match status" value="1"/>
</dbReference>
<name>A0A2U1N0Z0_ARTAN</name>
<comment type="caution">
    <text evidence="4">The sequence shown here is derived from an EMBL/GenBank/DDBJ whole genome shotgun (WGS) entry which is preliminary data.</text>
</comment>
<evidence type="ECO:0000313" key="5">
    <source>
        <dbReference type="Proteomes" id="UP000245207"/>
    </source>
</evidence>
<keyword evidence="4" id="KW-0695">RNA-directed DNA polymerase</keyword>
<dbReference type="PROSITE" id="PS50102">
    <property type="entry name" value="RRM"/>
    <property type="match status" value="1"/>
</dbReference>
<evidence type="ECO:0000259" key="3">
    <source>
        <dbReference type="PROSITE" id="PS50102"/>
    </source>
</evidence>
<dbReference type="InterPro" id="IPR000504">
    <property type="entry name" value="RRM_dom"/>
</dbReference>
<evidence type="ECO:0000256" key="1">
    <source>
        <dbReference type="PROSITE-ProRule" id="PRU00176"/>
    </source>
</evidence>
<feature type="region of interest" description="Disordered" evidence="2">
    <location>
        <begin position="337"/>
        <end position="376"/>
    </location>
</feature>
<feature type="compositionally biased region" description="Low complexity" evidence="2">
    <location>
        <begin position="449"/>
        <end position="458"/>
    </location>
</feature>
<feature type="compositionally biased region" description="Basic and acidic residues" evidence="2">
    <location>
        <begin position="337"/>
        <end position="361"/>
    </location>
</feature>
<dbReference type="GO" id="GO:0003723">
    <property type="term" value="F:RNA binding"/>
    <property type="evidence" value="ECO:0007669"/>
    <property type="project" value="UniProtKB-UniRule"/>
</dbReference>
<feature type="domain" description="RRM" evidence="3">
    <location>
        <begin position="17"/>
        <end position="94"/>
    </location>
</feature>